<dbReference type="Proteomes" id="UP000887579">
    <property type="component" value="Unplaced"/>
</dbReference>
<dbReference type="WBParaSite" id="ES5_v2.g21781.t1">
    <property type="protein sequence ID" value="ES5_v2.g21781.t1"/>
    <property type="gene ID" value="ES5_v2.g21781"/>
</dbReference>
<proteinExistence type="predicted"/>
<accession>A0AC34FWB0</accession>
<evidence type="ECO:0000313" key="2">
    <source>
        <dbReference type="WBParaSite" id="ES5_v2.g21781.t1"/>
    </source>
</evidence>
<sequence length="173" mass="19504">MENNNCELSALMEEIKYLRMRNEELESNVYHATNEADDAQMSAAAASRELEAIHRELLEAKEYKKAFEKQQREMELLRTENNRLRADISSRTTPAGSLISGCSLRRMPPPPPSPLPRKDSLVLPTNPPQKVSMKQSFNSKLIVGRLPALNAPPTPPHKHIPTTSVQKGKQFFS</sequence>
<reference evidence="2" key="1">
    <citation type="submission" date="2022-11" db="UniProtKB">
        <authorList>
            <consortium name="WormBaseParasite"/>
        </authorList>
    </citation>
    <scope>IDENTIFICATION</scope>
</reference>
<protein>
    <submittedName>
        <fullName evidence="2">Uncharacterized protein</fullName>
    </submittedName>
</protein>
<organism evidence="1 2">
    <name type="scientific">Panagrolaimus sp. ES5</name>
    <dbReference type="NCBI Taxonomy" id="591445"/>
    <lineage>
        <taxon>Eukaryota</taxon>
        <taxon>Metazoa</taxon>
        <taxon>Ecdysozoa</taxon>
        <taxon>Nematoda</taxon>
        <taxon>Chromadorea</taxon>
        <taxon>Rhabditida</taxon>
        <taxon>Tylenchina</taxon>
        <taxon>Panagrolaimomorpha</taxon>
        <taxon>Panagrolaimoidea</taxon>
        <taxon>Panagrolaimidae</taxon>
        <taxon>Panagrolaimus</taxon>
    </lineage>
</organism>
<name>A0AC34FWB0_9BILA</name>
<evidence type="ECO:0000313" key="1">
    <source>
        <dbReference type="Proteomes" id="UP000887579"/>
    </source>
</evidence>